<dbReference type="GO" id="GO:0008080">
    <property type="term" value="F:N-acetyltransferase activity"/>
    <property type="evidence" value="ECO:0007669"/>
    <property type="project" value="InterPro"/>
</dbReference>
<dbReference type="FunFam" id="3.40.630.30:FF:000076">
    <property type="entry name" value="Blast:N-acetyltransferase 6"/>
    <property type="match status" value="1"/>
</dbReference>
<accession>A0AAW1VCM8</accession>
<evidence type="ECO:0000313" key="3">
    <source>
        <dbReference type="Proteomes" id="UP001431783"/>
    </source>
</evidence>
<dbReference type="InterPro" id="IPR016181">
    <property type="entry name" value="Acyl_CoA_acyltransferase"/>
</dbReference>
<dbReference type="EMBL" id="JARQZJ010000127">
    <property type="protein sequence ID" value="KAK9891238.1"/>
    <property type="molecule type" value="Genomic_DNA"/>
</dbReference>
<keyword evidence="3" id="KW-1185">Reference proteome</keyword>
<evidence type="ECO:0000259" key="1">
    <source>
        <dbReference type="PROSITE" id="PS51186"/>
    </source>
</evidence>
<evidence type="ECO:0000313" key="2">
    <source>
        <dbReference type="EMBL" id="KAK9891238.1"/>
    </source>
</evidence>
<sequence>MISMALLHKKPEYMQKCCELINTEWKRSDTARMRSLENSCDSLPCNIILLQDKVLIGHLKLSSIPSIPEACFVESVVILKSHRGMGYGTKIMNLAEEYCRDCLKLREIYLSTKGQEQFYRKLGYVECPPVSIYGCPINTFRDLSPPPGTKIIAMEKKINNNMNVKQGLKIYMQKILC</sequence>
<dbReference type="AlphaFoldDB" id="A0AAW1VCM8"/>
<dbReference type="Pfam" id="PF00583">
    <property type="entry name" value="Acetyltransf_1"/>
    <property type="match status" value="1"/>
</dbReference>
<comment type="caution">
    <text evidence="2">The sequence shown here is derived from an EMBL/GenBank/DDBJ whole genome shotgun (WGS) entry which is preliminary data.</text>
</comment>
<dbReference type="CDD" id="cd04301">
    <property type="entry name" value="NAT_SF"/>
    <property type="match status" value="1"/>
</dbReference>
<name>A0AAW1VCM8_9CUCU</name>
<dbReference type="Proteomes" id="UP001431783">
    <property type="component" value="Unassembled WGS sequence"/>
</dbReference>
<gene>
    <name evidence="2" type="ORF">WA026_013551</name>
</gene>
<dbReference type="PROSITE" id="PS51186">
    <property type="entry name" value="GNAT"/>
    <property type="match status" value="1"/>
</dbReference>
<protein>
    <recommendedName>
        <fullName evidence="1">N-acetyltransferase domain-containing protein</fullName>
    </recommendedName>
</protein>
<dbReference type="InterPro" id="IPR039840">
    <property type="entry name" value="NAA80"/>
</dbReference>
<reference evidence="2 3" key="1">
    <citation type="submission" date="2023-03" db="EMBL/GenBank/DDBJ databases">
        <title>Genome insight into feeding habits of ladybird beetles.</title>
        <authorList>
            <person name="Li H.-S."/>
            <person name="Huang Y.-H."/>
            <person name="Pang H."/>
        </authorList>
    </citation>
    <scope>NUCLEOTIDE SEQUENCE [LARGE SCALE GENOMIC DNA]</scope>
    <source>
        <strain evidence="2">SYSU_2023b</strain>
        <tissue evidence="2">Whole body</tissue>
    </source>
</reference>
<dbReference type="GO" id="GO:1905502">
    <property type="term" value="F:acetyl-CoA binding"/>
    <property type="evidence" value="ECO:0007669"/>
    <property type="project" value="TreeGrafter"/>
</dbReference>
<dbReference type="PANTHER" id="PTHR13538:SF4">
    <property type="entry name" value="N-ALPHA-ACETYLTRANSFERASE 80"/>
    <property type="match status" value="1"/>
</dbReference>
<dbReference type="SUPFAM" id="SSF55729">
    <property type="entry name" value="Acyl-CoA N-acyltransferases (Nat)"/>
    <property type="match status" value="1"/>
</dbReference>
<dbReference type="PANTHER" id="PTHR13538">
    <property type="entry name" value="N-ACETYLTRANSFERASE 6"/>
    <property type="match status" value="1"/>
</dbReference>
<feature type="domain" description="N-acetyltransferase" evidence="1">
    <location>
        <begin position="4"/>
        <end position="159"/>
    </location>
</feature>
<dbReference type="InterPro" id="IPR000182">
    <property type="entry name" value="GNAT_dom"/>
</dbReference>
<proteinExistence type="predicted"/>
<dbReference type="GO" id="GO:0005737">
    <property type="term" value="C:cytoplasm"/>
    <property type="evidence" value="ECO:0007669"/>
    <property type="project" value="TreeGrafter"/>
</dbReference>
<organism evidence="2 3">
    <name type="scientific">Henosepilachna vigintioctopunctata</name>
    <dbReference type="NCBI Taxonomy" id="420089"/>
    <lineage>
        <taxon>Eukaryota</taxon>
        <taxon>Metazoa</taxon>
        <taxon>Ecdysozoa</taxon>
        <taxon>Arthropoda</taxon>
        <taxon>Hexapoda</taxon>
        <taxon>Insecta</taxon>
        <taxon>Pterygota</taxon>
        <taxon>Neoptera</taxon>
        <taxon>Endopterygota</taxon>
        <taxon>Coleoptera</taxon>
        <taxon>Polyphaga</taxon>
        <taxon>Cucujiformia</taxon>
        <taxon>Coccinelloidea</taxon>
        <taxon>Coccinellidae</taxon>
        <taxon>Epilachninae</taxon>
        <taxon>Epilachnini</taxon>
        <taxon>Henosepilachna</taxon>
    </lineage>
</organism>
<dbReference type="Gene3D" id="3.40.630.30">
    <property type="match status" value="1"/>
</dbReference>